<gene>
    <name evidence="2" type="ORF">JFL43_04560</name>
</gene>
<sequence>MFPILETERLVLREIIKDDKPAIFDYFSRNDVIRYYGMEALTNIEQAEQLVNAFAKNYQDKRGIRWGIELKHHAGLIGTIGFNAWSSMHKRAEIGYDLHPDFWGKGYASEAVTEVVSYGFNVLDLTRIGAVVFIENKASNTLLTKLGFEKEGILKNYMYQNGDPYDTNMYSLLKSRF</sequence>
<dbReference type="PROSITE" id="PS51186">
    <property type="entry name" value="GNAT"/>
    <property type="match status" value="1"/>
</dbReference>
<comment type="caution">
    <text evidence="2">The sequence shown here is derived from an EMBL/GenBank/DDBJ whole genome shotgun (WGS) entry which is preliminary data.</text>
</comment>
<dbReference type="InterPro" id="IPR000182">
    <property type="entry name" value="GNAT_dom"/>
</dbReference>
<protein>
    <submittedName>
        <fullName evidence="2">GNAT family N-acetyltransferase</fullName>
    </submittedName>
</protein>
<dbReference type="Pfam" id="PF13302">
    <property type="entry name" value="Acetyltransf_3"/>
    <property type="match status" value="1"/>
</dbReference>
<name>A0ABS1H413_9BACL</name>
<evidence type="ECO:0000313" key="3">
    <source>
        <dbReference type="Proteomes" id="UP000618943"/>
    </source>
</evidence>
<organism evidence="2 3">
    <name type="scientific">Viridibacillus soli</name>
    <dbReference type="NCBI Taxonomy" id="2798301"/>
    <lineage>
        <taxon>Bacteria</taxon>
        <taxon>Bacillati</taxon>
        <taxon>Bacillota</taxon>
        <taxon>Bacilli</taxon>
        <taxon>Bacillales</taxon>
        <taxon>Caryophanaceae</taxon>
        <taxon>Viridibacillus</taxon>
    </lineage>
</organism>
<evidence type="ECO:0000313" key="2">
    <source>
        <dbReference type="EMBL" id="MBK3494141.1"/>
    </source>
</evidence>
<evidence type="ECO:0000259" key="1">
    <source>
        <dbReference type="PROSITE" id="PS51186"/>
    </source>
</evidence>
<dbReference type="EMBL" id="JAEOAH010000004">
    <property type="protein sequence ID" value="MBK3494141.1"/>
    <property type="molecule type" value="Genomic_DNA"/>
</dbReference>
<keyword evidence="3" id="KW-1185">Reference proteome</keyword>
<dbReference type="InterPro" id="IPR016181">
    <property type="entry name" value="Acyl_CoA_acyltransferase"/>
</dbReference>
<dbReference type="Proteomes" id="UP000618943">
    <property type="component" value="Unassembled WGS sequence"/>
</dbReference>
<dbReference type="Gene3D" id="3.40.630.30">
    <property type="match status" value="1"/>
</dbReference>
<dbReference type="PANTHER" id="PTHR43792">
    <property type="entry name" value="GNAT FAMILY, PUTATIVE (AFU_ORTHOLOGUE AFUA_3G00765)-RELATED-RELATED"/>
    <property type="match status" value="1"/>
</dbReference>
<dbReference type="SUPFAM" id="SSF55729">
    <property type="entry name" value="Acyl-CoA N-acyltransferases (Nat)"/>
    <property type="match status" value="1"/>
</dbReference>
<dbReference type="RefSeq" id="WP_200748122.1">
    <property type="nucleotide sequence ID" value="NZ_JAEOAH010000004.1"/>
</dbReference>
<accession>A0ABS1H413</accession>
<reference evidence="2 3" key="1">
    <citation type="submission" date="2020-12" db="EMBL/GenBank/DDBJ databases">
        <title>YIM B01967 draft genome.</title>
        <authorList>
            <person name="Yan X."/>
        </authorList>
    </citation>
    <scope>NUCLEOTIDE SEQUENCE [LARGE SCALE GENOMIC DNA]</scope>
    <source>
        <strain evidence="2 3">YIM B01967</strain>
    </source>
</reference>
<dbReference type="InterPro" id="IPR051531">
    <property type="entry name" value="N-acetyltransferase"/>
</dbReference>
<dbReference type="PANTHER" id="PTHR43792:SF9">
    <property type="entry name" value="RIBOSOMAL-PROTEIN-ALANINE ACETYLTRANSFERASE"/>
    <property type="match status" value="1"/>
</dbReference>
<proteinExistence type="predicted"/>
<feature type="domain" description="N-acetyltransferase" evidence="1">
    <location>
        <begin position="10"/>
        <end position="174"/>
    </location>
</feature>